<dbReference type="STRING" id="236234.A0A1J9QRD8"/>
<gene>
    <name evidence="6" type="ORF">BKCO1_4700085</name>
</gene>
<dbReference type="GeneID" id="31016702"/>
<evidence type="ECO:0000256" key="4">
    <source>
        <dbReference type="PROSITE-ProRule" id="PRU00134"/>
    </source>
</evidence>
<keyword evidence="1" id="KW-0479">Metal-binding</keyword>
<dbReference type="InterPro" id="IPR024119">
    <property type="entry name" value="TF_DEAF-1"/>
</dbReference>
<reference evidence="6 7" key="1">
    <citation type="submission" date="2016-10" db="EMBL/GenBank/DDBJ databases">
        <title>Proteomics and genomics reveal pathogen-plant mechanisms compatible with a hemibiotrophic lifestyle of Diplodia corticola.</title>
        <authorList>
            <person name="Fernandes I."/>
            <person name="De Jonge R."/>
            <person name="Van De Peer Y."/>
            <person name="Devreese B."/>
            <person name="Alves A."/>
            <person name="Esteves A.C."/>
        </authorList>
    </citation>
    <scope>NUCLEOTIDE SEQUENCE [LARGE SCALE GENOMIC DNA]</scope>
    <source>
        <strain evidence="6 7">CBS 112549</strain>
    </source>
</reference>
<dbReference type="InterPro" id="IPR002893">
    <property type="entry name" value="Znf_MYND"/>
</dbReference>
<protein>
    <submittedName>
        <fullName evidence="6">Mynd domain</fullName>
    </submittedName>
</protein>
<dbReference type="PROSITE" id="PS50865">
    <property type="entry name" value="ZF_MYND_2"/>
    <property type="match status" value="1"/>
</dbReference>
<dbReference type="EMBL" id="MNUE01000047">
    <property type="protein sequence ID" value="OJD31510.1"/>
    <property type="molecule type" value="Genomic_DNA"/>
</dbReference>
<keyword evidence="3" id="KW-0862">Zinc</keyword>
<keyword evidence="2 4" id="KW-0863">Zinc-finger</keyword>
<dbReference type="PANTHER" id="PTHR10237">
    <property type="entry name" value="DEFORMED EPIDERMAL AUTOREGULATORY FACTOR 1 HOMOLOG SUPPRESSIN"/>
    <property type="match status" value="1"/>
</dbReference>
<dbReference type="PANTHER" id="PTHR10237:SF14">
    <property type="entry name" value="MYND-TYPE DOMAIN-CONTAINING PROTEIN"/>
    <property type="match status" value="1"/>
</dbReference>
<name>A0A1J9QRD8_9PEZI</name>
<dbReference type="OrthoDB" id="432970at2759"/>
<dbReference type="SUPFAM" id="SSF144232">
    <property type="entry name" value="HIT/MYND zinc finger-like"/>
    <property type="match status" value="1"/>
</dbReference>
<sequence length="242" mass="27045">MADNSNDTTCASCGKVSDDLKRCAKCHSERYCNRDCQKAHWKTHKKVCASRAANAAPPTAKNLDVPITNPFTRLTTRTWLHDRSERDTYKLLIDAYRMRMDDQYKFEGDIDADCVMGGEVESSIGGFTRFLLKLHRAAPQLLPPWWTPQKEEACKSAGMRHGAWESLRATPEKEDFIEHYGDSRMPMQLRMFAEAVYGSGPGGQSGKMMMEMMASTEEGGERSGGHADVLDTSAFLASFAGR</sequence>
<dbReference type="GO" id="GO:0008270">
    <property type="term" value="F:zinc ion binding"/>
    <property type="evidence" value="ECO:0007669"/>
    <property type="project" value="UniProtKB-KW"/>
</dbReference>
<dbReference type="Pfam" id="PF01753">
    <property type="entry name" value="zf-MYND"/>
    <property type="match status" value="1"/>
</dbReference>
<evidence type="ECO:0000313" key="6">
    <source>
        <dbReference type="EMBL" id="OJD31510.1"/>
    </source>
</evidence>
<comment type="caution">
    <text evidence="6">The sequence shown here is derived from an EMBL/GenBank/DDBJ whole genome shotgun (WGS) entry which is preliminary data.</text>
</comment>
<feature type="domain" description="MYND-type" evidence="5">
    <location>
        <begin position="10"/>
        <end position="48"/>
    </location>
</feature>
<evidence type="ECO:0000256" key="1">
    <source>
        <dbReference type="ARBA" id="ARBA00022723"/>
    </source>
</evidence>
<dbReference type="Proteomes" id="UP000183809">
    <property type="component" value="Unassembled WGS sequence"/>
</dbReference>
<dbReference type="Gene3D" id="6.10.140.2220">
    <property type="match status" value="1"/>
</dbReference>
<keyword evidence="7" id="KW-1185">Reference proteome</keyword>
<organism evidence="6 7">
    <name type="scientific">Diplodia corticola</name>
    <dbReference type="NCBI Taxonomy" id="236234"/>
    <lineage>
        <taxon>Eukaryota</taxon>
        <taxon>Fungi</taxon>
        <taxon>Dikarya</taxon>
        <taxon>Ascomycota</taxon>
        <taxon>Pezizomycotina</taxon>
        <taxon>Dothideomycetes</taxon>
        <taxon>Dothideomycetes incertae sedis</taxon>
        <taxon>Botryosphaeriales</taxon>
        <taxon>Botryosphaeriaceae</taxon>
        <taxon>Diplodia</taxon>
    </lineage>
</organism>
<accession>A0A1J9QRD8</accession>
<dbReference type="GO" id="GO:0000981">
    <property type="term" value="F:DNA-binding transcription factor activity, RNA polymerase II-specific"/>
    <property type="evidence" value="ECO:0007669"/>
    <property type="project" value="TreeGrafter"/>
</dbReference>
<proteinExistence type="predicted"/>
<dbReference type="PROSITE" id="PS01360">
    <property type="entry name" value="ZF_MYND_1"/>
    <property type="match status" value="1"/>
</dbReference>
<evidence type="ECO:0000259" key="5">
    <source>
        <dbReference type="PROSITE" id="PS50865"/>
    </source>
</evidence>
<evidence type="ECO:0000256" key="2">
    <source>
        <dbReference type="ARBA" id="ARBA00022771"/>
    </source>
</evidence>
<evidence type="ECO:0000313" key="7">
    <source>
        <dbReference type="Proteomes" id="UP000183809"/>
    </source>
</evidence>
<dbReference type="GO" id="GO:0005634">
    <property type="term" value="C:nucleus"/>
    <property type="evidence" value="ECO:0007669"/>
    <property type="project" value="TreeGrafter"/>
</dbReference>
<dbReference type="RefSeq" id="XP_020127770.1">
    <property type="nucleotide sequence ID" value="XM_020276441.1"/>
</dbReference>
<dbReference type="AlphaFoldDB" id="A0A1J9QRD8"/>
<evidence type="ECO:0000256" key="3">
    <source>
        <dbReference type="ARBA" id="ARBA00022833"/>
    </source>
</evidence>